<keyword evidence="2" id="KW-1185">Reference proteome</keyword>
<evidence type="ECO:0000313" key="2">
    <source>
        <dbReference type="Proteomes" id="UP000051863"/>
    </source>
</evidence>
<dbReference type="AlphaFoldDB" id="A0A0R0CR32"/>
<organism evidence="1 2">
    <name type="scientific">Stenotrophomonas terrae</name>
    <dbReference type="NCBI Taxonomy" id="405446"/>
    <lineage>
        <taxon>Bacteria</taxon>
        <taxon>Pseudomonadati</taxon>
        <taxon>Pseudomonadota</taxon>
        <taxon>Gammaproteobacteria</taxon>
        <taxon>Lysobacterales</taxon>
        <taxon>Lysobacteraceae</taxon>
        <taxon>Stenotrophomonas</taxon>
    </lineage>
</organism>
<dbReference type="PATRIC" id="fig|405446.3.peg.1971"/>
<dbReference type="Proteomes" id="UP000051863">
    <property type="component" value="Unassembled WGS sequence"/>
</dbReference>
<evidence type="ECO:0000313" key="1">
    <source>
        <dbReference type="EMBL" id="KRG72460.1"/>
    </source>
</evidence>
<sequence>MSGPKVVRFIPREEALAICEALLGRLDRAFADWQKETRRLGEQDEVMLSATRERRAQLQQMLLQGETWLLQKEVPLETNFIQLDLLQRQEQAVAKATELRKTQRNLRTNAATLLKAMPADATEADAALMNALELIADGRSVANPAAILAQGFARLSSANRADAETVSDAQRDLAHALQIDRPDKWIAEDHAVREPRLERIDGYLARLQTLYGAAASEPFQQRLAAIEEQAQQARRELLLDSLVLDLAAASALHKDIGERSLALRSLASELAAMPGQANSPLLAQVADCLAQQTPDIQQIIALSSQCSEAIAHEMTKQTAGTRRRAMLEGLASLGYEIREGMETAWADAGSVVLRKAATPGYGVELGGRSENGRLQVRAVSLSSANDPSRDRDIETIWCGEFSRLRALLAEQGSELTIEKALGVGAVPLKLVEIEEGNVSAAGQLAAPAAQ</sequence>
<reference evidence="1 2" key="1">
    <citation type="submission" date="2015-05" db="EMBL/GenBank/DDBJ databases">
        <title>Genome sequencing and analysis of members of genus Stenotrophomonas.</title>
        <authorList>
            <person name="Patil P.P."/>
            <person name="Midha S."/>
            <person name="Patil P.B."/>
        </authorList>
    </citation>
    <scope>NUCLEOTIDE SEQUENCE [LARGE SCALE GENOMIC DNA]</scope>
    <source>
        <strain evidence="1 2">DSM 18941</strain>
    </source>
</reference>
<name>A0A0R0CR32_9GAMM</name>
<dbReference type="EMBL" id="LDJJ01000004">
    <property type="protein sequence ID" value="KRG72460.1"/>
    <property type="molecule type" value="Genomic_DNA"/>
</dbReference>
<accession>A0A0R0CR32</accession>
<gene>
    <name evidence="1" type="ORF">ABB27_00815</name>
</gene>
<proteinExistence type="predicted"/>
<comment type="caution">
    <text evidence="1">The sequence shown here is derived from an EMBL/GenBank/DDBJ whole genome shotgun (WGS) entry which is preliminary data.</text>
</comment>
<protein>
    <submittedName>
        <fullName evidence="1">Uncharacterized protein</fullName>
    </submittedName>
</protein>